<dbReference type="EMBL" id="UAWL01000006">
    <property type="protein sequence ID" value="SQB99361.1"/>
    <property type="molecule type" value="Genomic_DNA"/>
</dbReference>
<sequence length="344" mass="39081">MKIKEAVEIICGTSINSPAIGSFSGFATKLEDVKRGFLFFAKNPNEINAAIKAGAFGIVFDSFVQMEDGEIAWIKVASIEDSIIRLTRYKLLSENIQVFYVNTYQYAIAQNIITSDDTALFDDNPSKLLELLEKKHPTKIIIKNQTLLDFVLEYTPCVILEKLPFDISNPSSLFEPKFYYKLNLYQIPLPEVFLPDLGAVIEMCVNANIEFNLNNFEVISSLLPLSLNQEAKILPFGQSPHVAIPTNDKEIFLRYALIFHKHAKWGKVLFLVPKILQEQNLDLYDLYEARIGKKLESIQYNVANELPHLLRSHAYNFGLIFGIGLEGLQFILNQQKPIPDPTLF</sequence>
<proteinExistence type="predicted"/>
<accession>A0A2X3BER5</accession>
<reference evidence="1 2" key="1">
    <citation type="submission" date="2018-06" db="EMBL/GenBank/DDBJ databases">
        <authorList>
            <consortium name="Pathogen Informatics"/>
            <person name="Doyle S."/>
        </authorList>
    </citation>
    <scope>NUCLEOTIDE SEQUENCE [LARGE SCALE GENOMIC DNA]</scope>
    <source>
        <strain evidence="1 2">NCTC13102</strain>
    </source>
</reference>
<evidence type="ECO:0000313" key="2">
    <source>
        <dbReference type="Proteomes" id="UP000250166"/>
    </source>
</evidence>
<dbReference type="RefSeq" id="WP_112058906.1">
    <property type="nucleotide sequence ID" value="NZ_UAWL01000006.1"/>
</dbReference>
<evidence type="ECO:0000313" key="1">
    <source>
        <dbReference type="EMBL" id="SQB99361.1"/>
    </source>
</evidence>
<name>A0A2X3BER5_9HELI</name>
<dbReference type="AlphaFoldDB" id="A0A2X3BER5"/>
<dbReference type="Proteomes" id="UP000250166">
    <property type="component" value="Unassembled WGS sequence"/>
</dbReference>
<protein>
    <submittedName>
        <fullName evidence="1">Ferrochelatase</fullName>
    </submittedName>
</protein>
<gene>
    <name evidence="1" type="ORF">NCTC13102_01712</name>
</gene>
<organism evidence="1 2">
    <name type="scientific">Helicobacter fennelliae</name>
    <dbReference type="NCBI Taxonomy" id="215"/>
    <lineage>
        <taxon>Bacteria</taxon>
        <taxon>Pseudomonadati</taxon>
        <taxon>Campylobacterota</taxon>
        <taxon>Epsilonproteobacteria</taxon>
        <taxon>Campylobacterales</taxon>
        <taxon>Helicobacteraceae</taxon>
        <taxon>Helicobacter</taxon>
    </lineage>
</organism>